<dbReference type="FunFam" id="2.60.260.20:FF:000013">
    <property type="entry name" value="DnaJ subfamily B member 11"/>
    <property type="match status" value="1"/>
</dbReference>
<dbReference type="EMBL" id="SRPY01000430">
    <property type="protein sequence ID" value="KAG5923976.1"/>
    <property type="molecule type" value="Genomic_DNA"/>
</dbReference>
<reference evidence="4" key="1">
    <citation type="journal article" date="2020" name="bioRxiv">
        <title>Whole genome comparisons of ergot fungi reveals the divergence and evolution of species within the genus Claviceps are the result of varying mechanisms driving genome evolution and host range expansion.</title>
        <authorList>
            <person name="Wyka S.A."/>
            <person name="Mondo S.J."/>
            <person name="Liu M."/>
            <person name="Dettman J."/>
            <person name="Nalam V."/>
            <person name="Broders K.D."/>
        </authorList>
    </citation>
    <scope>NUCLEOTIDE SEQUENCE</scope>
    <source>
        <strain evidence="4">CCC 489</strain>
    </source>
</reference>
<dbReference type="InterPro" id="IPR051339">
    <property type="entry name" value="DnaJ_subfamily_B"/>
</dbReference>
<dbReference type="SUPFAM" id="SSF49493">
    <property type="entry name" value="HSP40/DnaJ peptide-binding domain"/>
    <property type="match status" value="2"/>
</dbReference>
<dbReference type="OrthoDB" id="550424at2759"/>
<dbReference type="FunFam" id="2.60.260.20:FF:000002">
    <property type="entry name" value="Dnaj homolog subfamily b member"/>
    <property type="match status" value="1"/>
</dbReference>
<dbReference type="GO" id="GO:0051082">
    <property type="term" value="F:unfolded protein binding"/>
    <property type="evidence" value="ECO:0007669"/>
    <property type="project" value="InterPro"/>
</dbReference>
<dbReference type="GO" id="GO:0006413">
    <property type="term" value="P:translational initiation"/>
    <property type="evidence" value="ECO:0007669"/>
    <property type="project" value="TreeGrafter"/>
</dbReference>
<dbReference type="AlphaFoldDB" id="A0A8K0J5Q2"/>
<dbReference type="GO" id="GO:0051087">
    <property type="term" value="F:protein-folding chaperone binding"/>
    <property type="evidence" value="ECO:0007669"/>
    <property type="project" value="TreeGrafter"/>
</dbReference>
<name>A0A8K0J5Q2_9HYPO</name>
<protein>
    <recommendedName>
        <fullName evidence="3">J domain-containing protein</fullName>
    </recommendedName>
</protein>
<feature type="domain" description="J" evidence="3">
    <location>
        <begin position="6"/>
        <end position="71"/>
    </location>
</feature>
<dbReference type="Pfam" id="PF00226">
    <property type="entry name" value="DnaJ"/>
    <property type="match status" value="1"/>
</dbReference>
<feature type="compositionally biased region" description="Gly residues" evidence="2">
    <location>
        <begin position="172"/>
        <end position="186"/>
    </location>
</feature>
<dbReference type="InterPro" id="IPR008971">
    <property type="entry name" value="HSP40/DnaJ_pept-bd"/>
</dbReference>
<sequence>MVRETQLYDTLGIRPDASQDEIKKGYRKAALKWHPDKNKDNANASEKFKECSQAYEILSDPEKRKVYDQYGLEFLLRGGGRAPPPESGAGAGGFPGGGMPGGFAGFDFGSGGAGMPGGAGARTFHFSTSGGPGGGGFSFNNPEDIFAEFMRQQSGGAGGMHDDFGNIFSSFGSGGGGGGSAGGAGSRPGRTRMRSSGYAGEPKPREHTPEITTVERPLPLTLEELFNGTTKKMKIKRKTYDENGKRIQTDQILEVPIKPGLKKGSKIKFSGVGDQVEGGRQDLHFIAEEKEHPLFKREDNDLIHTVVLDLKEALTGWRRTVTTIEGKQINLDKSGPTQPGSEERYPGLGMPLSKKPGQRGDFVIRYKVNFPSSLTPMQKQQLREIL</sequence>
<dbReference type="PANTHER" id="PTHR24078:SF553">
    <property type="entry name" value="DNAJ HOMOLOG SUBFAMILY B MEMBER 5"/>
    <property type="match status" value="1"/>
</dbReference>
<dbReference type="Pfam" id="PF01556">
    <property type="entry name" value="DnaJ_C"/>
    <property type="match status" value="1"/>
</dbReference>
<dbReference type="InterPro" id="IPR036869">
    <property type="entry name" value="J_dom_sf"/>
</dbReference>
<dbReference type="PROSITE" id="PS50076">
    <property type="entry name" value="DNAJ_2"/>
    <property type="match status" value="1"/>
</dbReference>
<gene>
    <name evidence="4" type="ORF">E4U42_004775</name>
</gene>
<dbReference type="SMART" id="SM00271">
    <property type="entry name" value="DnaJ"/>
    <property type="match status" value="1"/>
</dbReference>
<dbReference type="CDD" id="cd10747">
    <property type="entry name" value="DnaJ_C"/>
    <property type="match status" value="1"/>
</dbReference>
<proteinExistence type="predicted"/>
<evidence type="ECO:0000256" key="2">
    <source>
        <dbReference type="SAM" id="MobiDB-lite"/>
    </source>
</evidence>
<dbReference type="PANTHER" id="PTHR24078">
    <property type="entry name" value="DNAJ HOMOLOG SUBFAMILY C MEMBER"/>
    <property type="match status" value="1"/>
</dbReference>
<dbReference type="FunFam" id="1.10.287.110:FF:000136">
    <property type="entry name" value="DnaJ domain-containing protein Psi"/>
    <property type="match status" value="1"/>
</dbReference>
<dbReference type="InterPro" id="IPR002939">
    <property type="entry name" value="DnaJ_C"/>
</dbReference>
<dbReference type="Gene3D" id="1.10.287.110">
    <property type="entry name" value="DnaJ domain"/>
    <property type="match status" value="1"/>
</dbReference>
<dbReference type="CDD" id="cd06257">
    <property type="entry name" value="DnaJ"/>
    <property type="match status" value="1"/>
</dbReference>
<evidence type="ECO:0000259" key="3">
    <source>
        <dbReference type="PROSITE" id="PS50076"/>
    </source>
</evidence>
<evidence type="ECO:0000313" key="5">
    <source>
        <dbReference type="Proteomes" id="UP000811619"/>
    </source>
</evidence>
<accession>A0A8K0J5Q2</accession>
<evidence type="ECO:0000256" key="1">
    <source>
        <dbReference type="ARBA" id="ARBA00023186"/>
    </source>
</evidence>
<dbReference type="Proteomes" id="UP000811619">
    <property type="component" value="Unassembled WGS sequence"/>
</dbReference>
<evidence type="ECO:0000313" key="4">
    <source>
        <dbReference type="EMBL" id="KAG5923976.1"/>
    </source>
</evidence>
<comment type="caution">
    <text evidence="4">The sequence shown here is derived from an EMBL/GenBank/DDBJ whole genome shotgun (WGS) entry which is preliminary data.</text>
</comment>
<feature type="region of interest" description="Disordered" evidence="2">
    <location>
        <begin position="330"/>
        <end position="352"/>
    </location>
</feature>
<dbReference type="GO" id="GO:0005829">
    <property type="term" value="C:cytosol"/>
    <property type="evidence" value="ECO:0007669"/>
    <property type="project" value="TreeGrafter"/>
</dbReference>
<dbReference type="SUPFAM" id="SSF46565">
    <property type="entry name" value="Chaperone J-domain"/>
    <property type="match status" value="1"/>
</dbReference>
<feature type="region of interest" description="Disordered" evidence="2">
    <location>
        <begin position="171"/>
        <end position="207"/>
    </location>
</feature>
<keyword evidence="5" id="KW-1185">Reference proteome</keyword>
<keyword evidence="1" id="KW-0143">Chaperone</keyword>
<dbReference type="InterPro" id="IPR001623">
    <property type="entry name" value="DnaJ_domain"/>
</dbReference>
<dbReference type="PRINTS" id="PR00625">
    <property type="entry name" value="JDOMAIN"/>
</dbReference>
<dbReference type="Gene3D" id="2.60.260.20">
    <property type="entry name" value="Urease metallochaperone UreE, N-terminal domain"/>
    <property type="match status" value="2"/>
</dbReference>
<dbReference type="GO" id="GO:0006457">
    <property type="term" value="P:protein folding"/>
    <property type="evidence" value="ECO:0007669"/>
    <property type="project" value="InterPro"/>
</dbReference>
<organism evidence="4 5">
    <name type="scientific">Claviceps africana</name>
    <dbReference type="NCBI Taxonomy" id="83212"/>
    <lineage>
        <taxon>Eukaryota</taxon>
        <taxon>Fungi</taxon>
        <taxon>Dikarya</taxon>
        <taxon>Ascomycota</taxon>
        <taxon>Pezizomycotina</taxon>
        <taxon>Sordariomycetes</taxon>
        <taxon>Hypocreomycetidae</taxon>
        <taxon>Hypocreales</taxon>
        <taxon>Clavicipitaceae</taxon>
        <taxon>Claviceps</taxon>
    </lineage>
</organism>